<dbReference type="eggNOG" id="ENOG502TD3F">
    <property type="taxonomic scope" value="Eukaryota"/>
</dbReference>
<dbReference type="GeneID" id="7442149"/>
<dbReference type="PANTHER" id="PTHR31828:SF1">
    <property type="entry name" value="PHOSPHOLIPASE A1-IIGAMMA"/>
    <property type="match status" value="1"/>
</dbReference>
<feature type="compositionally biased region" description="Polar residues" evidence="3">
    <location>
        <begin position="80"/>
        <end position="93"/>
    </location>
</feature>
<accession>B8CEC1</accession>
<dbReference type="Proteomes" id="UP000001449">
    <property type="component" value="Chromosome 17"/>
</dbReference>
<feature type="compositionally biased region" description="Polar residues" evidence="3">
    <location>
        <begin position="213"/>
        <end position="223"/>
    </location>
</feature>
<feature type="region of interest" description="Disordered" evidence="3">
    <location>
        <begin position="1"/>
        <end position="126"/>
    </location>
</feature>
<dbReference type="GO" id="GO:0008970">
    <property type="term" value="F:phospholipase A1 activity"/>
    <property type="evidence" value="ECO:0007669"/>
    <property type="project" value="InterPro"/>
</dbReference>
<feature type="region of interest" description="Disordered" evidence="3">
    <location>
        <begin position="142"/>
        <end position="182"/>
    </location>
</feature>
<feature type="compositionally biased region" description="Low complexity" evidence="3">
    <location>
        <begin position="202"/>
        <end position="212"/>
    </location>
</feature>
<dbReference type="InterPro" id="IPR033556">
    <property type="entry name" value="PLA"/>
</dbReference>
<evidence type="ECO:0000256" key="1">
    <source>
        <dbReference type="ARBA" id="ARBA00022801"/>
    </source>
</evidence>
<keyword evidence="1" id="KW-0378">Hydrolase</keyword>
<keyword evidence="6" id="KW-1185">Reference proteome</keyword>
<evidence type="ECO:0000256" key="3">
    <source>
        <dbReference type="SAM" id="MobiDB-lite"/>
    </source>
</evidence>
<reference evidence="5 6" key="2">
    <citation type="journal article" date="2008" name="Nature">
        <title>The Phaeodactylum genome reveals the evolutionary history of diatom genomes.</title>
        <authorList>
            <person name="Bowler C."/>
            <person name="Allen A.E."/>
            <person name="Badger J.H."/>
            <person name="Grimwood J."/>
            <person name="Jabbari K."/>
            <person name="Kuo A."/>
            <person name="Maheswari U."/>
            <person name="Martens C."/>
            <person name="Maumus F."/>
            <person name="Otillar R.P."/>
            <person name="Rayko E."/>
            <person name="Salamov A."/>
            <person name="Vandepoele K."/>
            <person name="Beszteri B."/>
            <person name="Gruber A."/>
            <person name="Heijde M."/>
            <person name="Katinka M."/>
            <person name="Mock T."/>
            <person name="Valentin K."/>
            <person name="Verret F."/>
            <person name="Berges J.A."/>
            <person name="Brownlee C."/>
            <person name="Cadoret J.P."/>
            <person name="Chiovitti A."/>
            <person name="Choi C.J."/>
            <person name="Coesel S."/>
            <person name="De Martino A."/>
            <person name="Detter J.C."/>
            <person name="Durkin C."/>
            <person name="Falciatore A."/>
            <person name="Fournet J."/>
            <person name="Haruta M."/>
            <person name="Huysman M.J."/>
            <person name="Jenkins B.D."/>
            <person name="Jiroutova K."/>
            <person name="Jorgensen R.E."/>
            <person name="Joubert Y."/>
            <person name="Kaplan A."/>
            <person name="Kroger N."/>
            <person name="Kroth P.G."/>
            <person name="La Roche J."/>
            <person name="Lindquist E."/>
            <person name="Lommer M."/>
            <person name="Martin-Jezequel V."/>
            <person name="Lopez P.J."/>
            <person name="Lucas S."/>
            <person name="Mangogna M."/>
            <person name="McGinnis K."/>
            <person name="Medlin L.K."/>
            <person name="Montsant A."/>
            <person name="Oudot-Le Secq M.P."/>
            <person name="Napoli C."/>
            <person name="Obornik M."/>
            <person name="Parker M.S."/>
            <person name="Petit J.L."/>
            <person name="Porcel B.M."/>
            <person name="Poulsen N."/>
            <person name="Robison M."/>
            <person name="Rychlewski L."/>
            <person name="Rynearson T.A."/>
            <person name="Schmutz J."/>
            <person name="Shapiro H."/>
            <person name="Siaut M."/>
            <person name="Stanley M."/>
            <person name="Sussman M.R."/>
            <person name="Taylor A.R."/>
            <person name="Vardi A."/>
            <person name="von Dassow P."/>
            <person name="Vyverman W."/>
            <person name="Willis A."/>
            <person name="Wyrwicz L.S."/>
            <person name="Rokhsar D.S."/>
            <person name="Weissenbach J."/>
            <person name="Armbrust E.V."/>
            <person name="Green B.R."/>
            <person name="Van de Peer Y."/>
            <person name="Grigoriev I.V."/>
        </authorList>
    </citation>
    <scope>NUCLEOTIDE SEQUENCE [LARGE SCALE GENOMIC DNA]</scope>
    <source>
        <strain evidence="5 6">CCMP1335</strain>
    </source>
</reference>
<organism evidence="5 6">
    <name type="scientific">Thalassiosira pseudonana</name>
    <name type="common">Marine diatom</name>
    <name type="synonym">Cyclotella nana</name>
    <dbReference type="NCBI Taxonomy" id="35128"/>
    <lineage>
        <taxon>Eukaryota</taxon>
        <taxon>Sar</taxon>
        <taxon>Stramenopiles</taxon>
        <taxon>Ochrophyta</taxon>
        <taxon>Bacillariophyta</taxon>
        <taxon>Coscinodiscophyceae</taxon>
        <taxon>Thalassiosirophycidae</taxon>
        <taxon>Thalassiosirales</taxon>
        <taxon>Thalassiosiraceae</taxon>
        <taxon>Thalassiosira</taxon>
    </lineage>
</organism>
<dbReference type="InterPro" id="IPR002921">
    <property type="entry name" value="Fungal_lipase-type"/>
</dbReference>
<sequence length="723" mass="78770">MSNNQERRLVMTAPKPISRNWSNSSNESDKDDNNNAFDTIDGSSTTCARMMTPSRMIRKNLFSPPSGMNTTPREKRQAHSVRTTAQARHSQVMNAPPPPSYSVTYTPGRAIMKTPPRKTPKRSGSEEYCGLTAEITRELKFRTPRKTPHSSKSGGNGVGGGGVAGTSNAMVVATPPPASRRHAGDIFRAPFTEPKLMIAPTISISSSDDTSSLKGGSTDNTDPLLTMKAPSSSSSQPPVPPPLAPSTKKKRTLIGTPMRLARKKTSSVTFLSAKKKLKKCLTPPREGFGSHLKERLRNGSSRNGMNGGSPNSFSTSLPGLDDFKMTSTELDPSDFQCELPSKREFTVHSKICSLVDDYTTIHLNFNFAMLAGLTRNTLENEHKRSTAENPMIAGSCHRDVVAKILDCADDLVVEGFFRAYVGEGSGRSASATTNGVVAAPGQGAANSKDDRIEAIVFSSEKLRQLIVCFRGSTANQAKPLRTNFFGKEASSLLHEDHQVRTLSTFRDVYFGTPMEDTVFALLGNLATRKPFFDVVMTGHSFGATLATIGAMRYATKHPMIRVSCHVFGSPRIGGEEWRQLVHSVPNLKVFRGENVCDPYVLLPSGSEWIHVGHAISFGESSTVGGDNSTVKFRVRRFDRDRSASNNSSNNSNMMTNLIKCPMVNLPMNLTSMQGISSHGKLDHEMQSYVNKLTGSGERWFKDFSGLEGKGVVGTTDNERRLLA</sequence>
<reference evidence="5 6" key="1">
    <citation type="journal article" date="2004" name="Science">
        <title>The genome of the diatom Thalassiosira pseudonana: ecology, evolution, and metabolism.</title>
        <authorList>
            <person name="Armbrust E.V."/>
            <person name="Berges J.A."/>
            <person name="Bowler C."/>
            <person name="Green B.R."/>
            <person name="Martinez D."/>
            <person name="Putnam N.H."/>
            <person name="Zhou S."/>
            <person name="Allen A.E."/>
            <person name="Apt K.E."/>
            <person name="Bechner M."/>
            <person name="Brzezinski M.A."/>
            <person name="Chaal B.K."/>
            <person name="Chiovitti A."/>
            <person name="Davis A.K."/>
            <person name="Demarest M.S."/>
            <person name="Detter J.C."/>
            <person name="Glavina T."/>
            <person name="Goodstein D."/>
            <person name="Hadi M.Z."/>
            <person name="Hellsten U."/>
            <person name="Hildebrand M."/>
            <person name="Jenkins B.D."/>
            <person name="Jurka J."/>
            <person name="Kapitonov V.V."/>
            <person name="Kroger N."/>
            <person name="Lau W.W."/>
            <person name="Lane T.W."/>
            <person name="Larimer F.W."/>
            <person name="Lippmeier J.C."/>
            <person name="Lucas S."/>
            <person name="Medina M."/>
            <person name="Montsant A."/>
            <person name="Obornik M."/>
            <person name="Parker M.S."/>
            <person name="Palenik B."/>
            <person name="Pazour G.J."/>
            <person name="Richardson P.M."/>
            <person name="Rynearson T.A."/>
            <person name="Saito M.A."/>
            <person name="Schwartz D.C."/>
            <person name="Thamatrakoln K."/>
            <person name="Valentin K."/>
            <person name="Vardi A."/>
            <person name="Wilkerson F.P."/>
            <person name="Rokhsar D.S."/>
        </authorList>
    </citation>
    <scope>NUCLEOTIDE SEQUENCE [LARGE SCALE GENOMIC DNA]</scope>
    <source>
        <strain evidence="5 6">CCMP1335</strain>
    </source>
</reference>
<dbReference type="RefSeq" id="XP_002294408.1">
    <property type="nucleotide sequence ID" value="XM_002294372.1"/>
</dbReference>
<feature type="domain" description="Fungal lipase-type" evidence="4">
    <location>
        <begin position="467"/>
        <end position="597"/>
    </location>
</feature>
<feature type="region of interest" description="Disordered" evidence="3">
    <location>
        <begin position="298"/>
        <end position="317"/>
    </location>
</feature>
<evidence type="ECO:0000256" key="2">
    <source>
        <dbReference type="ARBA" id="ARBA00023098"/>
    </source>
</evidence>
<feature type="region of interest" description="Disordered" evidence="3">
    <location>
        <begin position="202"/>
        <end position="250"/>
    </location>
</feature>
<name>B8CEC1_THAPS</name>
<dbReference type="Pfam" id="PF01764">
    <property type="entry name" value="Lipase_3"/>
    <property type="match status" value="1"/>
</dbReference>
<feature type="compositionally biased region" description="Gly residues" evidence="3">
    <location>
        <begin position="154"/>
        <end position="164"/>
    </location>
</feature>
<evidence type="ECO:0000313" key="5">
    <source>
        <dbReference type="EMBL" id="EED88242.1"/>
    </source>
</evidence>
<dbReference type="PaxDb" id="35128-Thaps10722"/>
<gene>
    <name evidence="5" type="ORF">THAPSDRAFT_10722</name>
</gene>
<evidence type="ECO:0000313" key="6">
    <source>
        <dbReference type="Proteomes" id="UP000001449"/>
    </source>
</evidence>
<dbReference type="GO" id="GO:0006629">
    <property type="term" value="P:lipid metabolic process"/>
    <property type="evidence" value="ECO:0007669"/>
    <property type="project" value="UniProtKB-KW"/>
</dbReference>
<dbReference type="PANTHER" id="PTHR31828">
    <property type="entry name" value="PHOSPHOLIPASE A1-IIGAMMA"/>
    <property type="match status" value="1"/>
</dbReference>
<dbReference type="EMBL" id="CM000651">
    <property type="protein sequence ID" value="EED88242.1"/>
    <property type="molecule type" value="Genomic_DNA"/>
</dbReference>
<dbReference type="AlphaFoldDB" id="B8CEC1"/>
<dbReference type="SUPFAM" id="SSF53474">
    <property type="entry name" value="alpha/beta-Hydrolases"/>
    <property type="match status" value="1"/>
</dbReference>
<dbReference type="HOGENOM" id="CLU_382893_0_0_1"/>
<dbReference type="InterPro" id="IPR029058">
    <property type="entry name" value="AB_hydrolase_fold"/>
</dbReference>
<protein>
    <recommendedName>
        <fullName evidence="4">Fungal lipase-type domain-containing protein</fullName>
    </recommendedName>
</protein>
<dbReference type="KEGG" id="tps:THAPSDRAFT_10722"/>
<keyword evidence="2" id="KW-0443">Lipid metabolism</keyword>
<evidence type="ECO:0000259" key="4">
    <source>
        <dbReference type="Pfam" id="PF01764"/>
    </source>
</evidence>
<feature type="compositionally biased region" description="Low complexity" evidence="3">
    <location>
        <begin position="298"/>
        <end position="312"/>
    </location>
</feature>
<proteinExistence type="predicted"/>
<dbReference type="Gene3D" id="3.40.50.1820">
    <property type="entry name" value="alpha/beta hydrolase"/>
    <property type="match status" value="1"/>
</dbReference>
<dbReference type="InParanoid" id="B8CEC1"/>